<name>A0A834YPD6_TETSI</name>
<reference evidence="12 13" key="1">
    <citation type="submission" date="2020-04" db="EMBL/GenBank/DDBJ databases">
        <title>Plant Genome Project.</title>
        <authorList>
            <person name="Zhang R.-G."/>
        </authorList>
    </citation>
    <scope>NUCLEOTIDE SEQUENCE [LARGE SCALE GENOMIC DNA]</scope>
    <source>
        <strain evidence="12">YNK0</strain>
        <tissue evidence="12">Leaf</tissue>
    </source>
</reference>
<dbReference type="SUPFAM" id="SSF48592">
    <property type="entry name" value="GroEL equatorial domain-like"/>
    <property type="match status" value="2"/>
</dbReference>
<dbReference type="AlphaFoldDB" id="A0A834YPD6"/>
<keyword evidence="13" id="KW-1185">Reference proteome</keyword>
<dbReference type="OMA" id="SHPQMPH"/>
<dbReference type="EMBL" id="JABCRI010000018">
    <property type="protein sequence ID" value="KAF8390551.1"/>
    <property type="molecule type" value="Genomic_DNA"/>
</dbReference>
<dbReference type="InterPro" id="IPR027413">
    <property type="entry name" value="GROEL-like_equatorial_sf"/>
</dbReference>
<dbReference type="InterPro" id="IPR027409">
    <property type="entry name" value="GroEL-like_apical_dom_sf"/>
</dbReference>
<dbReference type="FunFam" id="3.50.7.10:FF:000003">
    <property type="entry name" value="T-complex protein 1 subunit epsilon"/>
    <property type="match status" value="1"/>
</dbReference>
<proteinExistence type="inferred from homology"/>
<dbReference type="CDD" id="cd03339">
    <property type="entry name" value="TCP1_epsilon"/>
    <property type="match status" value="1"/>
</dbReference>
<evidence type="ECO:0000256" key="1">
    <source>
        <dbReference type="ARBA" id="ARBA00004496"/>
    </source>
</evidence>
<dbReference type="InterPro" id="IPR053374">
    <property type="entry name" value="TCP-1_chaperonin"/>
</dbReference>
<keyword evidence="5" id="KW-0067">ATP-binding</keyword>
<feature type="compositionally biased region" description="Low complexity" evidence="10">
    <location>
        <begin position="23"/>
        <end position="117"/>
    </location>
</feature>
<dbReference type="SUPFAM" id="SSF52029">
    <property type="entry name" value="GroEL apical domain-like"/>
    <property type="match status" value="1"/>
</dbReference>
<dbReference type="InterPro" id="IPR012718">
    <property type="entry name" value="Chap_CCT_epsi"/>
</dbReference>
<evidence type="ECO:0000256" key="10">
    <source>
        <dbReference type="SAM" id="MobiDB-lite"/>
    </source>
</evidence>
<evidence type="ECO:0000256" key="2">
    <source>
        <dbReference type="ARBA" id="ARBA00008020"/>
    </source>
</evidence>
<dbReference type="GO" id="GO:0016887">
    <property type="term" value="F:ATP hydrolysis activity"/>
    <property type="evidence" value="ECO:0007669"/>
    <property type="project" value="InterPro"/>
</dbReference>
<evidence type="ECO:0000256" key="5">
    <source>
        <dbReference type="ARBA" id="ARBA00022840"/>
    </source>
</evidence>
<keyword evidence="4" id="KW-0547">Nucleotide-binding</keyword>
<evidence type="ECO:0000256" key="11">
    <source>
        <dbReference type="SAM" id="SignalP"/>
    </source>
</evidence>
<organism evidence="12 13">
    <name type="scientific">Tetracentron sinense</name>
    <name type="common">Spur-leaf</name>
    <dbReference type="NCBI Taxonomy" id="13715"/>
    <lineage>
        <taxon>Eukaryota</taxon>
        <taxon>Viridiplantae</taxon>
        <taxon>Streptophyta</taxon>
        <taxon>Embryophyta</taxon>
        <taxon>Tracheophyta</taxon>
        <taxon>Spermatophyta</taxon>
        <taxon>Magnoliopsida</taxon>
        <taxon>Trochodendrales</taxon>
        <taxon>Trochodendraceae</taxon>
        <taxon>Tetracentron</taxon>
    </lineage>
</organism>
<dbReference type="InterPro" id="IPR002423">
    <property type="entry name" value="Cpn60/GroEL/TCP-1"/>
</dbReference>
<dbReference type="PROSITE" id="PS00750">
    <property type="entry name" value="TCP1_1"/>
    <property type="match status" value="1"/>
</dbReference>
<comment type="caution">
    <text evidence="12">The sequence shown here is derived from an EMBL/GenBank/DDBJ whole genome shotgun (WGS) entry which is preliminary data.</text>
</comment>
<evidence type="ECO:0000256" key="3">
    <source>
        <dbReference type="ARBA" id="ARBA00022490"/>
    </source>
</evidence>
<evidence type="ECO:0000256" key="9">
    <source>
        <dbReference type="ARBA" id="ARBA00033325"/>
    </source>
</evidence>
<dbReference type="Proteomes" id="UP000655225">
    <property type="component" value="Unassembled WGS sequence"/>
</dbReference>
<feature type="region of interest" description="Disordered" evidence="10">
    <location>
        <begin position="23"/>
        <end position="136"/>
    </location>
</feature>
<keyword evidence="6" id="KW-0143">Chaperone</keyword>
<dbReference type="InterPro" id="IPR027410">
    <property type="entry name" value="TCP-1-like_intermed_sf"/>
</dbReference>
<protein>
    <recommendedName>
        <fullName evidence="7">T-complex protein 1 subunit epsilon</fullName>
    </recommendedName>
    <alternativeName>
        <fullName evidence="9">CCT-epsilon</fullName>
    </alternativeName>
</protein>
<dbReference type="Gene3D" id="1.10.560.10">
    <property type="entry name" value="GroEL-like equatorial domain"/>
    <property type="match status" value="2"/>
</dbReference>
<dbReference type="NCBIfam" id="NF041083">
    <property type="entry name" value="thermosome_beta"/>
    <property type="match status" value="1"/>
</dbReference>
<comment type="similarity">
    <text evidence="2">Belongs to the TCP-1 chaperonin family.</text>
</comment>
<evidence type="ECO:0000256" key="4">
    <source>
        <dbReference type="ARBA" id="ARBA00022741"/>
    </source>
</evidence>
<dbReference type="Gene3D" id="3.50.7.10">
    <property type="entry name" value="GroEL"/>
    <property type="match status" value="1"/>
</dbReference>
<evidence type="ECO:0000313" key="13">
    <source>
        <dbReference type="Proteomes" id="UP000655225"/>
    </source>
</evidence>
<dbReference type="GO" id="GO:0005832">
    <property type="term" value="C:chaperonin-containing T-complex"/>
    <property type="evidence" value="ECO:0007669"/>
    <property type="project" value="UniProtKB-ARBA"/>
</dbReference>
<dbReference type="PANTHER" id="PTHR11353">
    <property type="entry name" value="CHAPERONIN"/>
    <property type="match status" value="1"/>
</dbReference>
<dbReference type="InterPro" id="IPR002194">
    <property type="entry name" value="Chaperonin_TCP-1_CS"/>
</dbReference>
<dbReference type="NCBIfam" id="TIGR02343">
    <property type="entry name" value="chap_CCT_epsi"/>
    <property type="match status" value="1"/>
</dbReference>
<dbReference type="Pfam" id="PF00118">
    <property type="entry name" value="Cpn60_TCP1"/>
    <property type="match status" value="1"/>
</dbReference>
<feature type="chain" id="PRO_5032515954" description="T-complex protein 1 subunit epsilon" evidence="11">
    <location>
        <begin position="22"/>
        <end position="776"/>
    </location>
</feature>
<dbReference type="GO" id="GO:0005524">
    <property type="term" value="F:ATP binding"/>
    <property type="evidence" value="ECO:0007669"/>
    <property type="project" value="UniProtKB-KW"/>
</dbReference>
<comment type="subcellular location">
    <subcellularLocation>
        <location evidence="1">Cytoplasm</location>
    </subcellularLocation>
</comment>
<evidence type="ECO:0000256" key="6">
    <source>
        <dbReference type="ARBA" id="ARBA00023186"/>
    </source>
</evidence>
<dbReference type="InterPro" id="IPR017998">
    <property type="entry name" value="Chaperone_TCP-1"/>
</dbReference>
<dbReference type="FunFam" id="1.10.560.10:FF:000049">
    <property type="entry name" value="T-complex protein 1 subunitTheta, putative"/>
    <property type="match status" value="1"/>
</dbReference>
<evidence type="ECO:0000313" key="12">
    <source>
        <dbReference type="EMBL" id="KAF8390551.1"/>
    </source>
</evidence>
<evidence type="ECO:0000256" key="7">
    <source>
        <dbReference type="ARBA" id="ARBA00024086"/>
    </source>
</evidence>
<comment type="function">
    <text evidence="8">Molecular chaperone; assists the folding of proteins upon ATP hydrolysis. Known to play a role, in vitro, in the folding of actin and tubulin.</text>
</comment>
<accession>A0A834YPD6</accession>
<sequence>MGRQIIVVALIFVAVAASVSAQAPAKAPTTSAKTSPASSPSATATAPVASATAPTASATAPVTSVATPDSSIAPSPAGSAASTPASSPDADVSSPPAPGIADLAPAGDGPASDPGPDFHGYFDGVGSGSPSSAVAPAKNGASAMEVSAVAGSVSVEEEKKMALAFDEFGRPFIILKEQEQKSRLRGLDAQKANISAGKAVARILRTSLGPKGMDKILQSPDGDVTIYIQPGSHNDNVDHNFHILGAYSAPDALDELAAVQVDGSVPNMQRLVSAEGVFCNAIYDSYPQTNDGATILEQMDVDNQIAKLMVELSRSQDYEIGDGTTGVVVLAGALLEQAERLLEHGIHPIRVAEGYEMASRIAVEHLVHVAQKFDFDETNIEPLVQTCMTTLSSKIVNRCKRSLAEIAVKAVLAVADLERKDVNLDLIKVEGKVGGKLEDTELIYGIVVDKDMSHPQMPKQIENAKIAILTCPFEPPKPKTKHKVDIDTVEKFQTLRQQEQNYFDDMVQKCKDIGATLVICQWGFDDEANHLLMHRNLPAVRWVGGVELELIAIATGGRIVPRFQELTPEKLGKAGLVREKSFGTTKDRILYIERCANSRAVTIFIRGVAKGIPSGIRLVLAFDDALGNKMMIEETKRSLHDALCVARNLIHNNSIVYGGGSAEISCSIAVEAAADRYPGVEQYAIRAFADALDSIPMALAENSGLQPIETLSAVKSQQIKENNPWCGIDCNDVGTNDMREQNVFETLIGKQQQVLLATQVVKMILKIDDVISPLDY</sequence>
<keyword evidence="3" id="KW-0963">Cytoplasm</keyword>
<dbReference type="GO" id="GO:0051082">
    <property type="term" value="F:unfolded protein binding"/>
    <property type="evidence" value="ECO:0007669"/>
    <property type="project" value="InterPro"/>
</dbReference>
<dbReference type="PROSITE" id="PS00995">
    <property type="entry name" value="TCP1_3"/>
    <property type="match status" value="1"/>
</dbReference>
<dbReference type="SUPFAM" id="SSF54849">
    <property type="entry name" value="GroEL-intermediate domain like"/>
    <property type="match status" value="1"/>
</dbReference>
<gene>
    <name evidence="12" type="ORF">HHK36_025078</name>
</gene>
<evidence type="ECO:0000256" key="8">
    <source>
        <dbReference type="ARBA" id="ARBA00024677"/>
    </source>
</evidence>
<dbReference type="GO" id="GO:0140662">
    <property type="term" value="F:ATP-dependent protein folding chaperone"/>
    <property type="evidence" value="ECO:0007669"/>
    <property type="project" value="InterPro"/>
</dbReference>
<keyword evidence="11" id="KW-0732">Signal</keyword>
<feature type="signal peptide" evidence="11">
    <location>
        <begin position="1"/>
        <end position="21"/>
    </location>
</feature>
<dbReference type="OrthoDB" id="10248520at2759"/>
<dbReference type="Gene3D" id="3.30.260.10">
    <property type="entry name" value="TCP-1-like chaperonin intermediate domain"/>
    <property type="match status" value="1"/>
</dbReference>